<dbReference type="OrthoDB" id="9804079at2"/>
<dbReference type="Pfam" id="PF14403">
    <property type="entry name" value="CP_ATPgrasp_2"/>
    <property type="match status" value="1"/>
</dbReference>
<comment type="caution">
    <text evidence="3">The sequence shown here is derived from an EMBL/GenBank/DDBJ whole genome shotgun (WGS) entry which is preliminary data.</text>
</comment>
<dbReference type="InterPro" id="IPR051680">
    <property type="entry name" value="ATP-dep_Glu-Cys_Ligase-2"/>
</dbReference>
<dbReference type="AlphaFoldDB" id="A0A395JNW2"/>
<evidence type="ECO:0000259" key="1">
    <source>
        <dbReference type="Pfam" id="PF04168"/>
    </source>
</evidence>
<feature type="domain" description="DUF403" evidence="1">
    <location>
        <begin position="507"/>
        <end position="827"/>
    </location>
</feature>
<dbReference type="Gene3D" id="3.30.1490.270">
    <property type="match status" value="1"/>
</dbReference>
<name>A0A395JNW2_9GAMM</name>
<dbReference type="Pfam" id="PF04168">
    <property type="entry name" value="Alpha-E"/>
    <property type="match status" value="1"/>
</dbReference>
<evidence type="ECO:0000313" key="3">
    <source>
        <dbReference type="EMBL" id="RBP51268.1"/>
    </source>
</evidence>
<dbReference type="PANTHER" id="PTHR34595:SF2">
    <property type="entry name" value="BLR2978 PROTEIN"/>
    <property type="match status" value="1"/>
</dbReference>
<reference evidence="3 4" key="1">
    <citation type="submission" date="2018-06" db="EMBL/GenBank/DDBJ databases">
        <title>Genomic Encyclopedia of Type Strains, Phase IV (KMG-IV): sequencing the most valuable type-strain genomes for metagenomic binning, comparative biology and taxonomic classification.</title>
        <authorList>
            <person name="Goeker M."/>
        </authorList>
    </citation>
    <scope>NUCLEOTIDE SEQUENCE [LARGE SCALE GENOMIC DNA]</scope>
    <source>
        <strain evidence="3 4">DSM 24032</strain>
    </source>
</reference>
<protein>
    <submittedName>
        <fullName evidence="3">Putative circularly permuted ATP-grasp superfamily protein</fullName>
    </submittedName>
</protein>
<feature type="domain" description="Circularly permuted ATP-grasp type 2" evidence="2">
    <location>
        <begin position="83"/>
        <end position="458"/>
    </location>
</feature>
<organism evidence="3 4">
    <name type="scientific">Arenicella xantha</name>
    <dbReference type="NCBI Taxonomy" id="644221"/>
    <lineage>
        <taxon>Bacteria</taxon>
        <taxon>Pseudomonadati</taxon>
        <taxon>Pseudomonadota</taxon>
        <taxon>Gammaproteobacteria</taxon>
        <taxon>Arenicellales</taxon>
        <taxon>Arenicellaceae</taxon>
        <taxon>Arenicella</taxon>
    </lineage>
</organism>
<dbReference type="InParanoid" id="A0A395JNW2"/>
<dbReference type="EMBL" id="QNRT01000002">
    <property type="protein sequence ID" value="RBP51268.1"/>
    <property type="molecule type" value="Genomic_DNA"/>
</dbReference>
<gene>
    <name evidence="3" type="ORF">DFR28_102687</name>
</gene>
<evidence type="ECO:0000313" key="4">
    <source>
        <dbReference type="Proteomes" id="UP000253083"/>
    </source>
</evidence>
<dbReference type="SUPFAM" id="SSF56059">
    <property type="entry name" value="Glutathione synthetase ATP-binding domain-like"/>
    <property type="match status" value="1"/>
</dbReference>
<evidence type="ECO:0000259" key="2">
    <source>
        <dbReference type="Pfam" id="PF14403"/>
    </source>
</evidence>
<sequence>MNTIPQRLTDYKVPDARIDEAFQADGNLKADWRYLLDSMATLGVGEIRERQHKAARILREDGASYNTYASSSRHQAWGLDLLPLLIPSAEWVEIEAGLQERAELFNLIFSDLYGKREIISRSLLPPELVFGHQSFLRSCQGLSLPGDNQIIVHGVDMIRRDNGRMCISSDRLQAPSGLGYALENRNVMGRVLPSLLRENQVHRLTSFFQVLRQKLISLAPQVDSPRIVVLTPGPYNETYFEHAFLANYLGFSLVQSGDLVVRNGYVWMRTLKGLTRVDVILRRVDELYCDPVELRPDSKLGLPGLLQVARAGNVAIANPLGSGFMENPVLYRFLPDISKHFLGRPLRLESAKTWWCGDQDDYQFVLANLDDLVVKSVARGIGLNSKVVSELSDQQVNELTGLIKSQPQNYVAQEKLTPSHVPTLDQQEVVSRPIILRSFAVASEDASYRVLPGGLTRVGATESATTIANHLGSFSKDTWVTASEPEKHEILSAQLGVVSGYTEGAELPSRVVENLFWMGRYMERAETSLRYVRTLFIQLNGVQSLPQTCRATMLKAATHITSTYPGFVNNSELLNNPNSELLSILLDQNRIGSVAHSVTALIACAEQLPGLLSSDSQRIINQITDELDMLASDLSGDFLSAPEEPLGPLLSNLLALAGIVNESMIRDTGWLFVELGRRMERASQTASLLRALLFSRLGDFQESITLETLGMSVESLISYRRRFGGALKTNYMLELVLMDASNPRSIEYQLKSIVNTIYALPRERRTTELSAQLRFVMEAQSKVQLSKISQLSIADAVSESRMELDQLCGQIHKLLGDAYNALSVEYFTQAAGPQQLVEYVGNLN</sequence>
<proteinExistence type="predicted"/>
<dbReference type="InterPro" id="IPR025841">
    <property type="entry name" value="CP_ATPgrasp_2"/>
</dbReference>
<dbReference type="Gene3D" id="3.40.50.11290">
    <property type="match status" value="1"/>
</dbReference>
<keyword evidence="4" id="KW-1185">Reference proteome</keyword>
<dbReference type="Proteomes" id="UP000253083">
    <property type="component" value="Unassembled WGS sequence"/>
</dbReference>
<accession>A0A395JNW2</accession>
<dbReference type="InterPro" id="IPR007296">
    <property type="entry name" value="DUF403"/>
</dbReference>
<dbReference type="PANTHER" id="PTHR34595">
    <property type="entry name" value="BLR5612 PROTEIN"/>
    <property type="match status" value="1"/>
</dbReference>
<dbReference type="RefSeq" id="WP_113954049.1">
    <property type="nucleotide sequence ID" value="NZ_QNRT01000002.1"/>
</dbReference>